<dbReference type="PANTHER" id="PTHR48097">
    <property type="entry name" value="L-THREONINE ALDOLASE-RELATED"/>
    <property type="match status" value="1"/>
</dbReference>
<dbReference type="RefSeq" id="WP_274266091.1">
    <property type="nucleotide sequence ID" value="NZ_CP117880.1"/>
</dbReference>
<dbReference type="Pfam" id="PF01212">
    <property type="entry name" value="Beta_elim_lyase"/>
    <property type="match status" value="1"/>
</dbReference>
<evidence type="ECO:0000256" key="3">
    <source>
        <dbReference type="ARBA" id="ARBA00022898"/>
    </source>
</evidence>
<proteinExistence type="inferred from homology"/>
<keyword evidence="3" id="KW-0663">Pyridoxal phosphate</keyword>
<dbReference type="SUPFAM" id="SSF53383">
    <property type="entry name" value="PLP-dependent transferases"/>
    <property type="match status" value="1"/>
</dbReference>
<comment type="cofactor">
    <cofactor evidence="1">
        <name>pyridoxal 5'-phosphate</name>
        <dbReference type="ChEBI" id="CHEBI:597326"/>
    </cofactor>
</comment>
<accession>A0ABY7WFQ7</accession>
<dbReference type="Proteomes" id="UP001221558">
    <property type="component" value="Chromosome"/>
</dbReference>
<evidence type="ECO:0000313" key="6">
    <source>
        <dbReference type="Proteomes" id="UP001221558"/>
    </source>
</evidence>
<dbReference type="EMBL" id="CP117880">
    <property type="protein sequence ID" value="WDF67361.1"/>
    <property type="molecule type" value="Genomic_DNA"/>
</dbReference>
<dbReference type="InterPro" id="IPR015421">
    <property type="entry name" value="PyrdxlP-dep_Trfase_major"/>
</dbReference>
<protein>
    <submittedName>
        <fullName evidence="5">Aminotransferase class V-fold PLP-dependent enzyme</fullName>
    </submittedName>
</protein>
<feature type="domain" description="Aromatic amino acid beta-eliminating lyase/threonine aldolase" evidence="4">
    <location>
        <begin position="39"/>
        <end position="307"/>
    </location>
</feature>
<sequence>MKNSHPLQKARIFVDNKNIGMYNFKNDYAEGAHPLILNKLAESNLEQELGYGEDQYSAAAKQLLRKAIDNDHAAIYFVSGGTQANLLVISHFLRPHEAVISAKTGHIYANETGAIEATGHRVITVTGAEGKVTAQDIEDVMQAHRMRPHVVKPRMLYISNSTELGSIYHKTELQQLQQVCKKHHLLFFIDGARLGHALCASSNDLQLQDIASYADIFYIGGTKNGALLGEAIIFRTAKLADDFDYSLKQKGALLAKGRLLGIQFLTLFTDELYFDLAKHANHMAEKIARSIQAAGYQFLTAPVTNQLFPILPKQLIERLLHNYAFYVWSAIDAEHDAVRIITSWATDPAVVDQFCVDFNHIDQALKAGS</sequence>
<dbReference type="Gene3D" id="3.90.1150.10">
    <property type="entry name" value="Aspartate Aminotransferase, domain 1"/>
    <property type="match status" value="1"/>
</dbReference>
<evidence type="ECO:0000313" key="5">
    <source>
        <dbReference type="EMBL" id="WDF67361.1"/>
    </source>
</evidence>
<organism evidence="5 6">
    <name type="scientific">Sphingobacterium oryzagri</name>
    <dbReference type="NCBI Taxonomy" id="3025669"/>
    <lineage>
        <taxon>Bacteria</taxon>
        <taxon>Pseudomonadati</taxon>
        <taxon>Bacteroidota</taxon>
        <taxon>Sphingobacteriia</taxon>
        <taxon>Sphingobacteriales</taxon>
        <taxon>Sphingobacteriaceae</taxon>
        <taxon>Sphingobacterium</taxon>
    </lineage>
</organism>
<evidence type="ECO:0000256" key="1">
    <source>
        <dbReference type="ARBA" id="ARBA00001933"/>
    </source>
</evidence>
<reference evidence="5 6" key="1">
    <citation type="submission" date="2023-02" db="EMBL/GenBank/DDBJ databases">
        <title>Genome sequence of Sphingobacterium sp. KACC 22765.</title>
        <authorList>
            <person name="Kim S."/>
            <person name="Heo J."/>
            <person name="Kwon S.-W."/>
        </authorList>
    </citation>
    <scope>NUCLEOTIDE SEQUENCE [LARGE SCALE GENOMIC DNA]</scope>
    <source>
        <strain evidence="5 6">KACC 22765</strain>
    </source>
</reference>
<keyword evidence="5" id="KW-0032">Aminotransferase</keyword>
<comment type="similarity">
    <text evidence="2">Belongs to the threonine aldolase family.</text>
</comment>
<keyword evidence="6" id="KW-1185">Reference proteome</keyword>
<name>A0ABY7WFQ7_9SPHI</name>
<dbReference type="GO" id="GO:0008483">
    <property type="term" value="F:transaminase activity"/>
    <property type="evidence" value="ECO:0007669"/>
    <property type="project" value="UniProtKB-KW"/>
</dbReference>
<dbReference type="InterPro" id="IPR015422">
    <property type="entry name" value="PyrdxlP-dep_Trfase_small"/>
</dbReference>
<evidence type="ECO:0000259" key="4">
    <source>
        <dbReference type="Pfam" id="PF01212"/>
    </source>
</evidence>
<dbReference type="InterPro" id="IPR015424">
    <property type="entry name" value="PyrdxlP-dep_Trfase"/>
</dbReference>
<dbReference type="InterPro" id="IPR001597">
    <property type="entry name" value="ArAA_b-elim_lyase/Thr_aldolase"/>
</dbReference>
<dbReference type="PANTHER" id="PTHR48097:SF5">
    <property type="entry name" value="LOW SPECIFICITY L-THREONINE ALDOLASE"/>
    <property type="match status" value="1"/>
</dbReference>
<dbReference type="Gene3D" id="3.40.640.10">
    <property type="entry name" value="Type I PLP-dependent aspartate aminotransferase-like (Major domain)"/>
    <property type="match status" value="1"/>
</dbReference>
<gene>
    <name evidence="5" type="ORF">PQ465_13705</name>
</gene>
<keyword evidence="5" id="KW-0808">Transferase</keyword>
<evidence type="ECO:0000256" key="2">
    <source>
        <dbReference type="ARBA" id="ARBA00006966"/>
    </source>
</evidence>